<dbReference type="GO" id="GO:0043916">
    <property type="term" value="F:DNA-7-methylguanine glycosylase activity"/>
    <property type="evidence" value="ECO:0007669"/>
    <property type="project" value="TreeGrafter"/>
</dbReference>
<dbReference type="GO" id="GO:0006307">
    <property type="term" value="P:DNA alkylation repair"/>
    <property type="evidence" value="ECO:0007669"/>
    <property type="project" value="TreeGrafter"/>
</dbReference>
<evidence type="ECO:0000256" key="2">
    <source>
        <dbReference type="ARBA" id="ARBA00023204"/>
    </source>
</evidence>
<organism evidence="3 4">
    <name type="scientific">Propioniciclava tarda</name>
    <dbReference type="NCBI Taxonomy" id="433330"/>
    <lineage>
        <taxon>Bacteria</taxon>
        <taxon>Bacillati</taxon>
        <taxon>Actinomycetota</taxon>
        <taxon>Actinomycetes</taxon>
        <taxon>Propionibacteriales</taxon>
        <taxon>Propionibacteriaceae</taxon>
        <taxon>Propioniciclava</taxon>
    </lineage>
</organism>
<evidence type="ECO:0000313" key="4">
    <source>
        <dbReference type="Proteomes" id="UP000291933"/>
    </source>
</evidence>
<dbReference type="GO" id="GO:0032131">
    <property type="term" value="F:alkylated DNA binding"/>
    <property type="evidence" value="ECO:0007669"/>
    <property type="project" value="TreeGrafter"/>
</dbReference>
<keyword evidence="2" id="KW-0234">DNA repair</keyword>
<dbReference type="OrthoDB" id="5501430at2"/>
<keyword evidence="1" id="KW-0227">DNA damage</keyword>
<name>A0A4Q9KHU2_PROTD</name>
<dbReference type="Gene3D" id="1.10.340.30">
    <property type="entry name" value="Hypothetical protein, domain 2"/>
    <property type="match status" value="1"/>
</dbReference>
<dbReference type="Proteomes" id="UP000291933">
    <property type="component" value="Unassembled WGS sequence"/>
</dbReference>
<dbReference type="GO" id="GO:0005737">
    <property type="term" value="C:cytoplasm"/>
    <property type="evidence" value="ECO:0007669"/>
    <property type="project" value="TreeGrafter"/>
</dbReference>
<gene>
    <name evidence="3" type="ORF">ET996_13385</name>
</gene>
<dbReference type="GO" id="GO:0006285">
    <property type="term" value="P:base-excision repair, AP site formation"/>
    <property type="evidence" value="ECO:0007669"/>
    <property type="project" value="TreeGrafter"/>
</dbReference>
<dbReference type="AlphaFoldDB" id="A0A4Q9KHU2"/>
<dbReference type="RefSeq" id="WP_131173064.1">
    <property type="nucleotide sequence ID" value="NZ_FXTL01000023.1"/>
</dbReference>
<dbReference type="GO" id="GO:0032993">
    <property type="term" value="C:protein-DNA complex"/>
    <property type="evidence" value="ECO:0007669"/>
    <property type="project" value="TreeGrafter"/>
</dbReference>
<dbReference type="PANTHER" id="PTHR43003">
    <property type="entry name" value="DNA-3-METHYLADENINE GLYCOSYLASE"/>
    <property type="match status" value="1"/>
</dbReference>
<dbReference type="PANTHER" id="PTHR43003:SF6">
    <property type="entry name" value="DNA GLYCOSYLASE"/>
    <property type="match status" value="1"/>
</dbReference>
<dbReference type="GO" id="GO:0008725">
    <property type="term" value="F:DNA-3-methyladenine glycosylase activity"/>
    <property type="evidence" value="ECO:0007669"/>
    <property type="project" value="TreeGrafter"/>
</dbReference>
<dbReference type="SUPFAM" id="SSF48150">
    <property type="entry name" value="DNA-glycosylase"/>
    <property type="match status" value="1"/>
</dbReference>
<dbReference type="InterPro" id="IPR011257">
    <property type="entry name" value="DNA_glycosylase"/>
</dbReference>
<proteinExistence type="predicted"/>
<dbReference type="EMBL" id="SDMR01000022">
    <property type="protein sequence ID" value="TBT92167.1"/>
    <property type="molecule type" value="Genomic_DNA"/>
</dbReference>
<sequence>MDGLRRTWRPDWPCPVGQIWSTWRRGAGDPTYRIESGRHWRGLGTPAGPATLCVAVDATAGEVVAEAWGPGAPWALDHLPGMLGADDSRAGMPGLHEAVRRADHQYPHWRVGRGGYVLDALTPAIIEQKVTGQEAFAGFRRLVTQYGTVAPGPGAALRLYVQPDASALRRVPSWEWLRMSIDSARSTTLVRAARVADALQRTVGRPDAERLLCAVPGIGVWTAAEVRSRAHGDPDAVSFGDYHVARSIGWALIGEEIDDAALAELLEPYRGHRYRVQRLLELAGYSHPRRGARMAPRTHLPVR</sequence>
<evidence type="ECO:0000313" key="3">
    <source>
        <dbReference type="EMBL" id="TBT92167.1"/>
    </source>
</evidence>
<keyword evidence="4" id="KW-1185">Reference proteome</keyword>
<comment type="caution">
    <text evidence="3">The sequence shown here is derived from an EMBL/GenBank/DDBJ whole genome shotgun (WGS) entry which is preliminary data.</text>
</comment>
<dbReference type="InterPro" id="IPR051912">
    <property type="entry name" value="Alkylbase_DNA_Glycosylase/TA"/>
</dbReference>
<reference evidence="3 4" key="1">
    <citation type="submission" date="2019-01" db="EMBL/GenBank/DDBJ databases">
        <title>Lactibacter flavus gen. nov., sp. nov., a novel bacterium of the family Propionibacteriaceae isolated from raw milk and dairy products.</title>
        <authorList>
            <person name="Huptas C."/>
            <person name="Wenning M."/>
            <person name="Breitenwieser F."/>
            <person name="Doll E."/>
            <person name="Von Neubeck M."/>
            <person name="Busse H.-J."/>
            <person name="Scherer S."/>
        </authorList>
    </citation>
    <scope>NUCLEOTIDE SEQUENCE [LARGE SCALE GENOMIC DNA]</scope>
    <source>
        <strain evidence="3 4">DSM 22130</strain>
    </source>
</reference>
<evidence type="ECO:0000256" key="1">
    <source>
        <dbReference type="ARBA" id="ARBA00022763"/>
    </source>
</evidence>
<accession>A0A4Q9KHU2</accession>
<protein>
    <submittedName>
        <fullName evidence="3">DNA-3-methyladenine glycosylase 2 family protein</fullName>
    </submittedName>
</protein>